<dbReference type="EMBL" id="AZHF01000009">
    <property type="protein sequence ID" value="OAA70856.1"/>
    <property type="molecule type" value="Genomic_DNA"/>
</dbReference>
<feature type="transmembrane region" description="Helical" evidence="6">
    <location>
        <begin position="452"/>
        <end position="471"/>
    </location>
</feature>
<feature type="transmembrane region" description="Helical" evidence="6">
    <location>
        <begin position="159"/>
        <end position="183"/>
    </location>
</feature>
<dbReference type="PANTHER" id="PTHR43791">
    <property type="entry name" value="PERMEASE-RELATED"/>
    <property type="match status" value="1"/>
</dbReference>
<dbReference type="GO" id="GO:0022857">
    <property type="term" value="F:transmembrane transporter activity"/>
    <property type="evidence" value="ECO:0007669"/>
    <property type="project" value="InterPro"/>
</dbReference>
<evidence type="ECO:0000313" key="9">
    <source>
        <dbReference type="Proteomes" id="UP000076881"/>
    </source>
</evidence>
<feature type="domain" description="Major facilitator superfamily (MFS) profile" evidence="7">
    <location>
        <begin position="67"/>
        <end position="476"/>
    </location>
</feature>
<dbReference type="Pfam" id="PF07690">
    <property type="entry name" value="MFS_1"/>
    <property type="match status" value="1"/>
</dbReference>
<name>A0A168C2H5_CORDF</name>
<dbReference type="InterPro" id="IPR011701">
    <property type="entry name" value="MFS"/>
</dbReference>
<keyword evidence="2" id="KW-0813">Transport</keyword>
<evidence type="ECO:0000256" key="4">
    <source>
        <dbReference type="ARBA" id="ARBA00022989"/>
    </source>
</evidence>
<accession>A0A168C2H5</accession>
<dbReference type="Proteomes" id="UP000076881">
    <property type="component" value="Unassembled WGS sequence"/>
</dbReference>
<dbReference type="PROSITE" id="PS50850">
    <property type="entry name" value="MFS"/>
    <property type="match status" value="1"/>
</dbReference>
<sequence>MAKTSNEYIAKIVTMDEPSISMVEKAAAIDLQNADLALQILYDIDVSPEEVAAVDEKAFLRKVDLRMLPIMFTAVMLFSFDKSTLSYSSVMGIRDDAHLSSGEYAWLGSIFSLGYLVSNLPCAIMIQKAPLSKWIVVMMSIWGVILALMAVGRNFGQLFAIRLLLGIFEASITPTFVVITGMWYKRDEQAKRLGIWYAGSGLASVVGAPIAYAIDGSPRTGVLVSWKFLYVLSGALTVLVAIVFFFMVPDSQRSASFLSPAEKVYAIERLRVNQQGIGNRKFKWYQMRELLLDPRTYLFFGIQFVANIGWGATSTFSPLLIKALGYSSRNALILNMPKGAVIFVSVLVACYMADRMKDKTLWAAISATIGMIFGALCFGLQHKSSAGALAAFSLSEASTPLYILTFSMVSENTAGHTKKLLTNAILLVGSTTGTLTGPQITKNDPTYARVKVLITVCPAICLVFIMLLRFLNMRANRRRDAAQAAQGYNHVENSEFLDLTDVENPEFRYAKGLK</sequence>
<evidence type="ECO:0000256" key="3">
    <source>
        <dbReference type="ARBA" id="ARBA00022692"/>
    </source>
</evidence>
<dbReference type="SUPFAM" id="SSF103473">
    <property type="entry name" value="MFS general substrate transporter"/>
    <property type="match status" value="1"/>
</dbReference>
<gene>
    <name evidence="8" type="ORF">LEL_09447</name>
</gene>
<feature type="transmembrane region" description="Helical" evidence="6">
    <location>
        <begin position="387"/>
        <end position="408"/>
    </location>
</feature>
<comment type="subcellular location">
    <subcellularLocation>
        <location evidence="1">Membrane</location>
        <topology evidence="1">Multi-pass membrane protein</topology>
    </subcellularLocation>
</comment>
<evidence type="ECO:0000256" key="6">
    <source>
        <dbReference type="SAM" id="Phobius"/>
    </source>
</evidence>
<dbReference type="AlphaFoldDB" id="A0A168C2H5"/>
<comment type="caution">
    <text evidence="8">The sequence shown here is derived from an EMBL/GenBank/DDBJ whole genome shotgun (WGS) entry which is preliminary data.</text>
</comment>
<evidence type="ECO:0000259" key="7">
    <source>
        <dbReference type="PROSITE" id="PS50850"/>
    </source>
</evidence>
<feature type="transmembrane region" description="Helical" evidence="6">
    <location>
        <begin position="226"/>
        <end position="248"/>
    </location>
</feature>
<feature type="transmembrane region" description="Helical" evidence="6">
    <location>
        <begin position="104"/>
        <end position="122"/>
    </location>
</feature>
<feature type="transmembrane region" description="Helical" evidence="6">
    <location>
        <begin position="360"/>
        <end position="381"/>
    </location>
</feature>
<feature type="transmembrane region" description="Helical" evidence="6">
    <location>
        <begin position="134"/>
        <end position="153"/>
    </location>
</feature>
<feature type="transmembrane region" description="Helical" evidence="6">
    <location>
        <begin position="67"/>
        <end position="84"/>
    </location>
</feature>
<dbReference type="GO" id="GO:0016020">
    <property type="term" value="C:membrane"/>
    <property type="evidence" value="ECO:0007669"/>
    <property type="project" value="UniProtKB-SubCell"/>
</dbReference>
<feature type="transmembrane region" description="Helical" evidence="6">
    <location>
        <begin position="297"/>
        <end position="321"/>
    </location>
</feature>
<evidence type="ECO:0000313" key="8">
    <source>
        <dbReference type="EMBL" id="OAA70856.1"/>
    </source>
</evidence>
<protein>
    <submittedName>
        <fullName evidence="8">Major facilitator superfamily domain, general substrate transporter</fullName>
    </submittedName>
</protein>
<dbReference type="PANTHER" id="PTHR43791:SF1">
    <property type="entry name" value="ALLANTOATE PERMEASE"/>
    <property type="match status" value="1"/>
</dbReference>
<keyword evidence="4 6" id="KW-1133">Transmembrane helix</keyword>
<keyword evidence="5 6" id="KW-0472">Membrane</keyword>
<evidence type="ECO:0000256" key="5">
    <source>
        <dbReference type="ARBA" id="ARBA00023136"/>
    </source>
</evidence>
<keyword evidence="3 6" id="KW-0812">Transmembrane</keyword>
<dbReference type="InterPro" id="IPR020846">
    <property type="entry name" value="MFS_dom"/>
</dbReference>
<feature type="transmembrane region" description="Helical" evidence="6">
    <location>
        <begin position="195"/>
        <end position="214"/>
    </location>
</feature>
<evidence type="ECO:0000256" key="1">
    <source>
        <dbReference type="ARBA" id="ARBA00004141"/>
    </source>
</evidence>
<dbReference type="OrthoDB" id="6730379at2759"/>
<dbReference type="Gene3D" id="1.20.1250.20">
    <property type="entry name" value="MFS general substrate transporter like domains"/>
    <property type="match status" value="2"/>
</dbReference>
<reference evidence="8 9" key="1">
    <citation type="journal article" date="2016" name="Genome Biol. Evol.">
        <title>Divergent and convergent evolution of fungal pathogenicity.</title>
        <authorList>
            <person name="Shang Y."/>
            <person name="Xiao G."/>
            <person name="Zheng P."/>
            <person name="Cen K."/>
            <person name="Zhan S."/>
            <person name="Wang C."/>
        </authorList>
    </citation>
    <scope>NUCLEOTIDE SEQUENCE [LARGE SCALE GENOMIC DNA]</scope>
    <source>
        <strain evidence="8 9">RCEF 1005</strain>
    </source>
</reference>
<proteinExistence type="predicted"/>
<feature type="transmembrane region" description="Helical" evidence="6">
    <location>
        <begin position="420"/>
        <end position="440"/>
    </location>
</feature>
<keyword evidence="9" id="KW-1185">Reference proteome</keyword>
<dbReference type="InterPro" id="IPR036259">
    <property type="entry name" value="MFS_trans_sf"/>
</dbReference>
<evidence type="ECO:0000256" key="2">
    <source>
        <dbReference type="ARBA" id="ARBA00022448"/>
    </source>
</evidence>
<organism evidence="8 9">
    <name type="scientific">Akanthomyces lecanii RCEF 1005</name>
    <dbReference type="NCBI Taxonomy" id="1081108"/>
    <lineage>
        <taxon>Eukaryota</taxon>
        <taxon>Fungi</taxon>
        <taxon>Dikarya</taxon>
        <taxon>Ascomycota</taxon>
        <taxon>Pezizomycotina</taxon>
        <taxon>Sordariomycetes</taxon>
        <taxon>Hypocreomycetidae</taxon>
        <taxon>Hypocreales</taxon>
        <taxon>Cordycipitaceae</taxon>
        <taxon>Akanthomyces</taxon>
        <taxon>Cordyceps confragosa</taxon>
    </lineage>
</organism>
<feature type="transmembrane region" description="Helical" evidence="6">
    <location>
        <begin position="333"/>
        <end position="353"/>
    </location>
</feature>